<gene>
    <name evidence="8" type="ORF">IV55_GL001551</name>
    <name evidence="7" type="ORF">LSI01_02210</name>
</gene>
<dbReference type="InterPro" id="IPR009057">
    <property type="entry name" value="Homeodomain-like_sf"/>
</dbReference>
<evidence type="ECO:0000256" key="4">
    <source>
        <dbReference type="ARBA" id="ARBA00023163"/>
    </source>
</evidence>
<keyword evidence="2" id="KW-0805">Transcription regulation</keyword>
<dbReference type="Pfam" id="PF06056">
    <property type="entry name" value="Terminase_5"/>
    <property type="match status" value="1"/>
</dbReference>
<dbReference type="Gene3D" id="1.10.10.60">
    <property type="entry name" value="Homeodomain-like"/>
    <property type="match status" value="1"/>
</dbReference>
<dbReference type="AlphaFoldDB" id="A0A0R2L8K8"/>
<keyword evidence="3" id="KW-0238">DNA-binding</keyword>
<reference evidence="7 10" key="2">
    <citation type="submission" date="2019-07" db="EMBL/GenBank/DDBJ databases">
        <title>Whole genome shotgun sequence of Lactobacillus siliginis NBRC 101315.</title>
        <authorList>
            <person name="Hosoyama A."/>
            <person name="Uohara A."/>
            <person name="Ohji S."/>
            <person name="Ichikawa N."/>
        </authorList>
    </citation>
    <scope>NUCLEOTIDE SEQUENCE [LARGE SCALE GENOMIC DNA]</scope>
    <source>
        <strain evidence="7 10">NBRC 101315</strain>
    </source>
</reference>
<dbReference type="InterPro" id="IPR051054">
    <property type="entry name" value="SorC_transcr_regulators"/>
</dbReference>
<comment type="caution">
    <text evidence="8">The sequence shown here is derived from an EMBL/GenBank/DDBJ whole genome shotgun (WGS) entry which is preliminary data.</text>
</comment>
<evidence type="ECO:0000313" key="9">
    <source>
        <dbReference type="Proteomes" id="UP000051139"/>
    </source>
</evidence>
<dbReference type="RefSeq" id="WP_057809946.1">
    <property type="nucleotide sequence ID" value="NZ_BJUD01000002.1"/>
</dbReference>
<name>A0A0R2L8K8_9LACO</name>
<reference evidence="8 9" key="1">
    <citation type="journal article" date="2015" name="Genome Announc.">
        <title>Expanding the biotechnology potential of lactobacilli through comparative genomics of 213 strains and associated genera.</title>
        <authorList>
            <person name="Sun Z."/>
            <person name="Harris H.M."/>
            <person name="McCann A."/>
            <person name="Guo C."/>
            <person name="Argimon S."/>
            <person name="Zhang W."/>
            <person name="Yang X."/>
            <person name="Jeffery I.B."/>
            <person name="Cooney J.C."/>
            <person name="Kagawa T.F."/>
            <person name="Liu W."/>
            <person name="Song Y."/>
            <person name="Salvetti E."/>
            <person name="Wrobel A."/>
            <person name="Rasinkangas P."/>
            <person name="Parkhill J."/>
            <person name="Rea M.C."/>
            <person name="O'Sullivan O."/>
            <person name="Ritari J."/>
            <person name="Douillard F.P."/>
            <person name="Paul Ross R."/>
            <person name="Yang R."/>
            <person name="Briner A.E."/>
            <person name="Felis G.E."/>
            <person name="de Vos W.M."/>
            <person name="Barrangou R."/>
            <person name="Klaenhammer T.R."/>
            <person name="Caufield P.W."/>
            <person name="Cui Y."/>
            <person name="Zhang H."/>
            <person name="O'Toole P.W."/>
        </authorList>
    </citation>
    <scope>NUCLEOTIDE SEQUENCE [LARGE SCALE GENOMIC DNA]</scope>
    <source>
        <strain evidence="8 9">DSM 22696</strain>
    </source>
</reference>
<evidence type="ECO:0000256" key="3">
    <source>
        <dbReference type="ARBA" id="ARBA00023125"/>
    </source>
</evidence>
<dbReference type="Proteomes" id="UP000051139">
    <property type="component" value="Unassembled WGS sequence"/>
</dbReference>
<evidence type="ECO:0000256" key="2">
    <source>
        <dbReference type="ARBA" id="ARBA00023015"/>
    </source>
</evidence>
<dbReference type="Pfam" id="PF04198">
    <property type="entry name" value="Sugar-bind"/>
    <property type="match status" value="1"/>
</dbReference>
<dbReference type="GO" id="GO:0030246">
    <property type="term" value="F:carbohydrate binding"/>
    <property type="evidence" value="ECO:0007669"/>
    <property type="project" value="InterPro"/>
</dbReference>
<protein>
    <submittedName>
        <fullName evidence="8">Deoxyribonucleoside regulator</fullName>
    </submittedName>
</protein>
<sequence length="328" mass="35980">METEAGKLESSLKAAKLYYQNNWSQGEIATEMGISRATVSRLLQHARDTGLVKIEIANPLAPAGDLKSLLQQKYDIEHILVVPTQDTAPRDLLDRVGAAAATYIEGIVKNDDIIGLGWGKTLHHVANHLDPKDVSGIIVVQMKGSVANTESNNYAFESVNTFANAFHTLPQYLPLPVIFDHQQTKELVEQDTHIHHIIELGRQANIAVFTVGTVRDSALLFKLGYFTEKEQDYLQQHAVGDVFSRFIDQDGHVVDPDIDRRTIGIALPDLKTKAHSILVAANPAKVPAAHGALKAHYANTLIIDQASAVELLAFGNDKQMEEMNNANG</sequence>
<evidence type="ECO:0000313" key="10">
    <source>
        <dbReference type="Proteomes" id="UP000321429"/>
    </source>
</evidence>
<dbReference type="PANTHER" id="PTHR34294">
    <property type="entry name" value="TRANSCRIPTIONAL REGULATOR-RELATED"/>
    <property type="match status" value="1"/>
</dbReference>
<feature type="domain" description="Sugar-binding" evidence="5">
    <location>
        <begin position="65"/>
        <end position="313"/>
    </location>
</feature>
<dbReference type="EMBL" id="BJUD01000002">
    <property type="protein sequence ID" value="GEK27910.1"/>
    <property type="molecule type" value="Genomic_DNA"/>
</dbReference>
<dbReference type="Gene3D" id="3.40.50.1360">
    <property type="match status" value="1"/>
</dbReference>
<evidence type="ECO:0000256" key="1">
    <source>
        <dbReference type="ARBA" id="ARBA00010466"/>
    </source>
</evidence>
<comment type="similarity">
    <text evidence="1">Belongs to the SorC transcriptional regulatory family.</text>
</comment>
<dbReference type="PATRIC" id="fig|348151.3.peg.1598"/>
<dbReference type="SUPFAM" id="SSF46689">
    <property type="entry name" value="Homeodomain-like"/>
    <property type="match status" value="1"/>
</dbReference>
<dbReference type="InterPro" id="IPR037171">
    <property type="entry name" value="NagB/RpiA_transferase-like"/>
</dbReference>
<keyword evidence="4" id="KW-0804">Transcription</keyword>
<accession>A0A0R2L8K8</accession>
<dbReference type="InterPro" id="IPR010332">
    <property type="entry name" value="ATPase_terminase-su_N"/>
</dbReference>
<dbReference type="EMBL" id="JQCB01000005">
    <property type="protein sequence ID" value="KRN96165.1"/>
    <property type="molecule type" value="Genomic_DNA"/>
</dbReference>
<keyword evidence="9" id="KW-1185">Reference proteome</keyword>
<dbReference type="InterPro" id="IPR007324">
    <property type="entry name" value="Sugar-bd_dom_put"/>
</dbReference>
<evidence type="ECO:0000313" key="7">
    <source>
        <dbReference type="EMBL" id="GEK27910.1"/>
    </source>
</evidence>
<dbReference type="SUPFAM" id="SSF100950">
    <property type="entry name" value="NagB/RpiA/CoA transferase-like"/>
    <property type="match status" value="1"/>
</dbReference>
<proteinExistence type="inferred from homology"/>
<dbReference type="GO" id="GO:0003677">
    <property type="term" value="F:DNA binding"/>
    <property type="evidence" value="ECO:0007669"/>
    <property type="project" value="UniProtKB-KW"/>
</dbReference>
<organism evidence="8 9">
    <name type="scientific">Furfurilactobacillus siliginis</name>
    <dbReference type="NCBI Taxonomy" id="348151"/>
    <lineage>
        <taxon>Bacteria</taxon>
        <taxon>Bacillati</taxon>
        <taxon>Bacillota</taxon>
        <taxon>Bacilli</taxon>
        <taxon>Lactobacillales</taxon>
        <taxon>Lactobacillaceae</taxon>
        <taxon>Furfurilactobacillus</taxon>
    </lineage>
</organism>
<evidence type="ECO:0000313" key="8">
    <source>
        <dbReference type="EMBL" id="KRN96165.1"/>
    </source>
</evidence>
<dbReference type="PANTHER" id="PTHR34294:SF1">
    <property type="entry name" value="TRANSCRIPTIONAL REGULATOR LSRR"/>
    <property type="match status" value="1"/>
</dbReference>
<dbReference type="STRING" id="348151.IV55_GL001551"/>
<dbReference type="OrthoDB" id="58802at2"/>
<evidence type="ECO:0000259" key="6">
    <source>
        <dbReference type="Pfam" id="PF06056"/>
    </source>
</evidence>
<feature type="domain" description="Terminase ATPase subunit N-terminal" evidence="6">
    <location>
        <begin position="13"/>
        <end position="41"/>
    </location>
</feature>
<evidence type="ECO:0000259" key="5">
    <source>
        <dbReference type="Pfam" id="PF04198"/>
    </source>
</evidence>
<dbReference type="Proteomes" id="UP000321429">
    <property type="component" value="Unassembled WGS sequence"/>
</dbReference>